<evidence type="ECO:0000256" key="2">
    <source>
        <dbReference type="ARBA" id="ARBA00006717"/>
    </source>
</evidence>
<gene>
    <name evidence="17" type="ORF">FF38_02095</name>
    <name evidence="18" type="ORF">FF38_03775</name>
</gene>
<dbReference type="InterPro" id="IPR013078">
    <property type="entry name" value="His_Pase_superF_clade-1"/>
</dbReference>
<evidence type="ECO:0000256" key="13">
    <source>
        <dbReference type="ARBA" id="ARBA00047761"/>
    </source>
</evidence>
<dbReference type="Gene3D" id="3.40.50.1240">
    <property type="entry name" value="Phosphoglycerate mutase-like"/>
    <property type="match status" value="1"/>
</dbReference>
<dbReference type="EMBL" id="JRES01001034">
    <property type="protein sequence ID" value="KNC26044.1"/>
    <property type="molecule type" value="Genomic_DNA"/>
</dbReference>
<dbReference type="Pfam" id="PF00300">
    <property type="entry name" value="His_Phos_1"/>
    <property type="match status" value="2"/>
</dbReference>
<organism evidence="17 19">
    <name type="scientific">Lucilia cuprina</name>
    <name type="common">Green bottle fly</name>
    <name type="synonym">Australian sheep blowfly</name>
    <dbReference type="NCBI Taxonomy" id="7375"/>
    <lineage>
        <taxon>Eukaryota</taxon>
        <taxon>Metazoa</taxon>
        <taxon>Ecdysozoa</taxon>
        <taxon>Arthropoda</taxon>
        <taxon>Hexapoda</taxon>
        <taxon>Insecta</taxon>
        <taxon>Pterygota</taxon>
        <taxon>Neoptera</taxon>
        <taxon>Endopterygota</taxon>
        <taxon>Diptera</taxon>
        <taxon>Brachycera</taxon>
        <taxon>Muscomorpha</taxon>
        <taxon>Oestroidea</taxon>
        <taxon>Calliphoridae</taxon>
        <taxon>Luciliinae</taxon>
        <taxon>Lucilia</taxon>
    </lineage>
</organism>
<keyword evidence="19" id="KW-1185">Reference proteome</keyword>
<evidence type="ECO:0000313" key="17">
    <source>
        <dbReference type="EMBL" id="KNC26044.1"/>
    </source>
</evidence>
<evidence type="ECO:0000256" key="5">
    <source>
        <dbReference type="ARBA" id="ARBA00022801"/>
    </source>
</evidence>
<comment type="function">
    <text evidence="8">Displays phosphatase activity for serine/threonine residues, and dephosphorylates and activates Pk92B kinase. Has apparently no phosphoglycerate mutase activity.</text>
</comment>
<dbReference type="CDD" id="cd07067">
    <property type="entry name" value="HP_PGM_like"/>
    <property type="match status" value="1"/>
</dbReference>
<comment type="caution">
    <text evidence="17">The sequence shown here is derived from an EMBL/GenBank/DDBJ whole genome shotgun (WGS) entry which is preliminary data.</text>
</comment>
<feature type="region of interest" description="Disordered" evidence="16">
    <location>
        <begin position="64"/>
        <end position="84"/>
    </location>
</feature>
<keyword evidence="4" id="KW-1000">Mitochondrion outer membrane</keyword>
<comment type="catalytic activity">
    <reaction evidence="14">
        <text>O-phospho-L-threonyl-[protein] + H2O = L-threonyl-[protein] + phosphate</text>
        <dbReference type="Rhea" id="RHEA:47004"/>
        <dbReference type="Rhea" id="RHEA-COMP:11060"/>
        <dbReference type="Rhea" id="RHEA-COMP:11605"/>
        <dbReference type="ChEBI" id="CHEBI:15377"/>
        <dbReference type="ChEBI" id="CHEBI:30013"/>
        <dbReference type="ChEBI" id="CHEBI:43474"/>
        <dbReference type="ChEBI" id="CHEBI:61977"/>
        <dbReference type="EC" id="3.1.3.16"/>
    </reaction>
</comment>
<dbReference type="Proteomes" id="UP000037069">
    <property type="component" value="Unassembled WGS sequence"/>
</dbReference>
<dbReference type="SMART" id="SM00855">
    <property type="entry name" value="PGAM"/>
    <property type="match status" value="1"/>
</dbReference>
<dbReference type="GO" id="GO:0005741">
    <property type="term" value="C:mitochondrial outer membrane"/>
    <property type="evidence" value="ECO:0007669"/>
    <property type="project" value="UniProtKB-SubCell"/>
</dbReference>
<keyword evidence="7" id="KW-0472">Membrane</keyword>
<keyword evidence="5" id="KW-0378">Hydrolase</keyword>
<accession>A0A0L0C3L8</accession>
<protein>
    <recommendedName>
        <fullName evidence="10">Serine/threonine-protein phosphatase PGAM5, mitochondrial</fullName>
        <ecNumber evidence="3">3.1.3.16</ecNumber>
    </recommendedName>
    <alternativeName>
        <fullName evidence="12">Phosphoglycerate mutase family member 5 homolog</fullName>
    </alternativeName>
    <alternativeName>
        <fullName evidence="11">Serine/threonine-protein phosphatase Pgam5, mitochondrial</fullName>
    </alternativeName>
</protein>
<evidence type="ECO:0000256" key="14">
    <source>
        <dbReference type="ARBA" id="ARBA00048336"/>
    </source>
</evidence>
<evidence type="ECO:0000313" key="18">
    <source>
        <dbReference type="EMBL" id="KNC31040.1"/>
    </source>
</evidence>
<feature type="compositionally biased region" description="Polar residues" evidence="16">
    <location>
        <begin position="72"/>
        <end position="81"/>
    </location>
</feature>
<name>A0A0L0C3L8_LUCCU</name>
<dbReference type="OMA" id="MPMEMIT"/>
<evidence type="ECO:0000256" key="9">
    <source>
        <dbReference type="ARBA" id="ARBA00038605"/>
    </source>
</evidence>
<dbReference type="InterPro" id="IPR051021">
    <property type="entry name" value="Mito_Ser/Thr_phosphatase"/>
</dbReference>
<comment type="subcellular location">
    <subcellularLocation>
        <location evidence="1">Mitochondrion outer membrane</location>
    </subcellularLocation>
</comment>
<comment type="subunit">
    <text evidence="9">Interacts with Pk92B/ASK1.</text>
</comment>
<feature type="binding site" evidence="15">
    <location>
        <position position="147"/>
    </location>
    <ligand>
        <name>substrate</name>
    </ligand>
</feature>
<evidence type="ECO:0000256" key="7">
    <source>
        <dbReference type="ARBA" id="ARBA00023136"/>
    </source>
</evidence>
<comment type="similarity">
    <text evidence="2">Belongs to the phosphoglycerate mutase family. BPG-dependent PGAM subfamily.</text>
</comment>
<evidence type="ECO:0000256" key="8">
    <source>
        <dbReference type="ARBA" id="ARBA00037234"/>
    </source>
</evidence>
<keyword evidence="6" id="KW-0496">Mitochondrion</keyword>
<sequence>MVMWASVRKLGVVAVGTGAGLGAYFYQRAKEPNNMVHASWTNSDKPVNPCALWDSNWDCRSPKSLVKPMKNDTPQEQNRYNSELEKSCPKAARHIILIRHGEYLDAGDSDDTHRLTERGRLQAKYTGKRLDELGIKWNKVIVSTMTRAQETAEIILKEINFNPKDVKHCPYIREGAPIPPQPPVGHWRPEESQFFRDGARIEAGFRRYFHRADPSEKNDTYTLIVGHGNVIRYFVCRALQFPPEAWLRININHASITWLTIQPSGNVSIKYLGDTGFIPAQYLTHRIPREAKNVV</sequence>
<dbReference type="FunFam" id="3.40.50.1240:FF:000009">
    <property type="entry name" value="serine/threonine-protein phosphatase PGAM5, mitochondrial isoform X1"/>
    <property type="match status" value="1"/>
</dbReference>
<dbReference type="AlphaFoldDB" id="A0A0L0C3L8"/>
<dbReference type="PANTHER" id="PTHR20935">
    <property type="entry name" value="PHOSPHOGLYCERATE MUTASE-RELATED"/>
    <property type="match status" value="1"/>
</dbReference>
<dbReference type="GO" id="GO:0004722">
    <property type="term" value="F:protein serine/threonine phosphatase activity"/>
    <property type="evidence" value="ECO:0007669"/>
    <property type="project" value="UniProtKB-EC"/>
</dbReference>
<dbReference type="SUPFAM" id="SSF53254">
    <property type="entry name" value="Phosphoglycerate mutase-like"/>
    <property type="match status" value="1"/>
</dbReference>
<comment type="catalytic activity">
    <reaction evidence="13">
        <text>O-phospho-L-seryl-[protein] + H2O = L-seryl-[protein] + phosphate</text>
        <dbReference type="Rhea" id="RHEA:20629"/>
        <dbReference type="Rhea" id="RHEA-COMP:9863"/>
        <dbReference type="Rhea" id="RHEA-COMP:11604"/>
        <dbReference type="ChEBI" id="CHEBI:15377"/>
        <dbReference type="ChEBI" id="CHEBI:29999"/>
        <dbReference type="ChEBI" id="CHEBI:43474"/>
        <dbReference type="ChEBI" id="CHEBI:83421"/>
        <dbReference type="EC" id="3.1.3.16"/>
    </reaction>
</comment>
<dbReference type="EC" id="3.1.3.16" evidence="3"/>
<evidence type="ECO:0000256" key="3">
    <source>
        <dbReference type="ARBA" id="ARBA00013081"/>
    </source>
</evidence>
<dbReference type="InterPro" id="IPR029033">
    <property type="entry name" value="His_PPase_superfam"/>
</dbReference>
<evidence type="ECO:0000313" key="19">
    <source>
        <dbReference type="Proteomes" id="UP000037069"/>
    </source>
</evidence>
<evidence type="ECO:0000256" key="11">
    <source>
        <dbReference type="ARBA" id="ARBA00040722"/>
    </source>
</evidence>
<evidence type="ECO:0000256" key="6">
    <source>
        <dbReference type="ARBA" id="ARBA00023128"/>
    </source>
</evidence>
<evidence type="ECO:0000256" key="16">
    <source>
        <dbReference type="SAM" id="MobiDB-lite"/>
    </source>
</evidence>
<dbReference type="OrthoDB" id="2118094at2759"/>
<evidence type="ECO:0000256" key="10">
    <source>
        <dbReference type="ARBA" id="ARBA00039765"/>
    </source>
</evidence>
<evidence type="ECO:0000256" key="4">
    <source>
        <dbReference type="ARBA" id="ARBA00022787"/>
    </source>
</evidence>
<evidence type="ECO:0000256" key="15">
    <source>
        <dbReference type="PIRSR" id="PIRSR613078-2"/>
    </source>
</evidence>
<dbReference type="PANTHER" id="PTHR20935:SF0">
    <property type="entry name" value="SERINE_THREONINE-PROTEIN PHOSPHATASE PGAM5, MITOCHONDRIAL"/>
    <property type="match status" value="1"/>
</dbReference>
<dbReference type="EMBL" id="JRES01000455">
    <property type="protein sequence ID" value="KNC31040.1"/>
    <property type="molecule type" value="Genomic_DNA"/>
</dbReference>
<reference evidence="17 19" key="1">
    <citation type="journal article" date="2015" name="Nat. Commun.">
        <title>Lucilia cuprina genome unlocks parasitic fly biology to underpin future interventions.</title>
        <authorList>
            <person name="Anstead C.A."/>
            <person name="Korhonen P.K."/>
            <person name="Young N.D."/>
            <person name="Hall R.S."/>
            <person name="Jex A.R."/>
            <person name="Murali S.C."/>
            <person name="Hughes D.S."/>
            <person name="Lee S.F."/>
            <person name="Perry T."/>
            <person name="Stroehlein A.J."/>
            <person name="Ansell B.R."/>
            <person name="Breugelmans B."/>
            <person name="Hofmann A."/>
            <person name="Qu J."/>
            <person name="Dugan S."/>
            <person name="Lee S.L."/>
            <person name="Chao H."/>
            <person name="Dinh H."/>
            <person name="Han Y."/>
            <person name="Doddapaneni H.V."/>
            <person name="Worley K.C."/>
            <person name="Muzny D.M."/>
            <person name="Ioannidis P."/>
            <person name="Waterhouse R.M."/>
            <person name="Zdobnov E.M."/>
            <person name="James P.J."/>
            <person name="Bagnall N.H."/>
            <person name="Kotze A.C."/>
            <person name="Gibbs R.A."/>
            <person name="Richards S."/>
            <person name="Batterham P."/>
            <person name="Gasser R.B."/>
        </authorList>
    </citation>
    <scope>NUCLEOTIDE SEQUENCE [LARGE SCALE GENOMIC DNA]</scope>
    <source>
        <strain evidence="17 19">LS</strain>
        <tissue evidence="17">Full body</tissue>
    </source>
</reference>
<evidence type="ECO:0000256" key="12">
    <source>
        <dbReference type="ARBA" id="ARBA00042520"/>
    </source>
</evidence>
<proteinExistence type="inferred from homology"/>
<dbReference type="STRING" id="7375.A0A0L0C3L8"/>
<dbReference type="GO" id="GO:0090141">
    <property type="term" value="P:positive regulation of mitochondrial fission"/>
    <property type="evidence" value="ECO:0007669"/>
    <property type="project" value="TreeGrafter"/>
</dbReference>
<evidence type="ECO:0000256" key="1">
    <source>
        <dbReference type="ARBA" id="ARBA00004294"/>
    </source>
</evidence>